<evidence type="ECO:0000313" key="9">
    <source>
        <dbReference type="EMBL" id="GME79514.1"/>
    </source>
</evidence>
<dbReference type="EMBL" id="BSXN01003557">
    <property type="protein sequence ID" value="GME79514.1"/>
    <property type="molecule type" value="Genomic_DNA"/>
</dbReference>
<evidence type="ECO:0000256" key="4">
    <source>
        <dbReference type="ARBA" id="ARBA00023136"/>
    </source>
</evidence>
<dbReference type="Proteomes" id="UP001165120">
    <property type="component" value="Unassembled WGS sequence"/>
</dbReference>
<evidence type="ECO:0000256" key="2">
    <source>
        <dbReference type="ARBA" id="ARBA00022692"/>
    </source>
</evidence>
<accession>A0A9W6T8I2</accession>
<evidence type="ECO:0000256" key="3">
    <source>
        <dbReference type="ARBA" id="ARBA00022989"/>
    </source>
</evidence>
<feature type="transmembrane region" description="Helical" evidence="7">
    <location>
        <begin position="204"/>
        <end position="224"/>
    </location>
</feature>
<proteinExistence type="predicted"/>
<feature type="compositionally biased region" description="Low complexity" evidence="6">
    <location>
        <begin position="25"/>
        <end position="43"/>
    </location>
</feature>
<dbReference type="GO" id="GO:0034399">
    <property type="term" value="C:nuclear periphery"/>
    <property type="evidence" value="ECO:0007669"/>
    <property type="project" value="TreeGrafter"/>
</dbReference>
<dbReference type="AlphaFoldDB" id="A0A9W6T8I2"/>
<dbReference type="PANTHER" id="PTHR47808:SF2">
    <property type="entry name" value="LEM DOMAIN-CONTAINING PROTEIN 2"/>
    <property type="match status" value="1"/>
</dbReference>
<keyword evidence="2 7" id="KW-0812">Transmembrane</keyword>
<name>A0A9W6T8I2_CANBO</name>
<dbReference type="GO" id="GO:0071763">
    <property type="term" value="P:nuclear membrane organization"/>
    <property type="evidence" value="ECO:0007669"/>
    <property type="project" value="TreeGrafter"/>
</dbReference>
<keyword evidence="10" id="KW-1185">Reference proteome</keyword>
<feature type="region of interest" description="Disordered" evidence="6">
    <location>
        <begin position="1"/>
        <end position="70"/>
    </location>
</feature>
<keyword evidence="4 7" id="KW-0472">Membrane</keyword>
<dbReference type="Pfam" id="PF09402">
    <property type="entry name" value="MSC"/>
    <property type="match status" value="1"/>
</dbReference>
<keyword evidence="3 7" id="KW-1133">Transmembrane helix</keyword>
<comment type="subcellular location">
    <subcellularLocation>
        <location evidence="1">Nucleus membrane</location>
    </subcellularLocation>
</comment>
<dbReference type="GO" id="GO:0005637">
    <property type="term" value="C:nuclear inner membrane"/>
    <property type="evidence" value="ECO:0007669"/>
    <property type="project" value="InterPro"/>
</dbReference>
<keyword evidence="5" id="KW-0539">Nucleus</keyword>
<evidence type="ECO:0000256" key="5">
    <source>
        <dbReference type="ARBA" id="ARBA00023242"/>
    </source>
</evidence>
<evidence type="ECO:0000256" key="1">
    <source>
        <dbReference type="ARBA" id="ARBA00004126"/>
    </source>
</evidence>
<organism evidence="9 10">
    <name type="scientific">Candida boidinii</name>
    <name type="common">Yeast</name>
    <dbReference type="NCBI Taxonomy" id="5477"/>
    <lineage>
        <taxon>Eukaryota</taxon>
        <taxon>Fungi</taxon>
        <taxon>Dikarya</taxon>
        <taxon>Ascomycota</taxon>
        <taxon>Saccharomycotina</taxon>
        <taxon>Pichiomycetes</taxon>
        <taxon>Pichiales</taxon>
        <taxon>Pichiaceae</taxon>
        <taxon>Ogataea</taxon>
        <taxon>Ogataea/Candida clade</taxon>
    </lineage>
</organism>
<protein>
    <submittedName>
        <fullName evidence="9">Unnamed protein product</fullName>
    </submittedName>
</protein>
<dbReference type="InterPro" id="IPR018996">
    <property type="entry name" value="Man1/Src1-like_C"/>
</dbReference>
<reference evidence="9" key="1">
    <citation type="submission" date="2023-04" db="EMBL/GenBank/DDBJ databases">
        <title>Candida boidinii NBRC 10035.</title>
        <authorList>
            <person name="Ichikawa N."/>
            <person name="Sato H."/>
            <person name="Tonouchi N."/>
        </authorList>
    </citation>
    <scope>NUCLEOTIDE SEQUENCE</scope>
    <source>
        <strain evidence="9">NBRC 10035</strain>
    </source>
</reference>
<feature type="domain" description="Man1/Src1-like C-terminal" evidence="8">
    <location>
        <begin position="213"/>
        <end position="284"/>
    </location>
</feature>
<evidence type="ECO:0000313" key="10">
    <source>
        <dbReference type="Proteomes" id="UP001165120"/>
    </source>
</evidence>
<dbReference type="GO" id="GO:0005783">
    <property type="term" value="C:endoplasmic reticulum"/>
    <property type="evidence" value="ECO:0007669"/>
    <property type="project" value="TreeGrafter"/>
</dbReference>
<evidence type="ECO:0000259" key="8">
    <source>
        <dbReference type="Pfam" id="PF09402"/>
    </source>
</evidence>
<evidence type="ECO:0000256" key="6">
    <source>
        <dbReference type="SAM" id="MobiDB-lite"/>
    </source>
</evidence>
<comment type="caution">
    <text evidence="9">The sequence shown here is derived from an EMBL/GenBank/DDBJ whole genome shotgun (WGS) entry which is preliminary data.</text>
</comment>
<sequence>MRKHLNQPMSKSATQRQKKQKKPDTSTSKDSSSIDLSNVSTSSPLKTSSIGKHQKPLISGSIGDTTLAPPSSAISQLVTSSTPLSLDREYDNVNLEKKSVRKQAIPAHKSSIETSSSRYADQLKNSITEKKVLGPKRKLSLTEEPVDENVIPVMDRNDKLNIHTPSIIEEEKILSDTQQKLSDDISKPKSEKKKAVLSPKVVSLIKYVFLWFLLVSTMFLFSWYRGLVLEVGFCGREVINPIFNYDRSLVPTGVNQYVNKFEDFIRPNCAPCPKHGTCYPYSNLILIKLIR</sequence>
<dbReference type="InterPro" id="IPR044780">
    <property type="entry name" value="Heh2/Src1"/>
</dbReference>
<gene>
    <name evidence="9" type="ORF">Cboi02_000615100</name>
</gene>
<evidence type="ECO:0000256" key="7">
    <source>
        <dbReference type="SAM" id="Phobius"/>
    </source>
</evidence>
<dbReference type="GO" id="GO:0003682">
    <property type="term" value="F:chromatin binding"/>
    <property type="evidence" value="ECO:0007669"/>
    <property type="project" value="InterPro"/>
</dbReference>
<dbReference type="PANTHER" id="PTHR47808">
    <property type="entry name" value="INNER NUCLEAR MEMBRANE PROTEIN HEH2-RELATED"/>
    <property type="match status" value="1"/>
</dbReference>